<dbReference type="Proteomes" id="UP001196870">
    <property type="component" value="Unassembled WGS sequence"/>
</dbReference>
<dbReference type="InterPro" id="IPR009003">
    <property type="entry name" value="Peptidase_S1_PA"/>
</dbReference>
<dbReference type="NCBIfam" id="TIGR02037">
    <property type="entry name" value="degP_htrA_DO"/>
    <property type="match status" value="1"/>
</dbReference>
<dbReference type="SUPFAM" id="SSF50156">
    <property type="entry name" value="PDZ domain-like"/>
    <property type="match status" value="2"/>
</dbReference>
<feature type="domain" description="PDZ" evidence="14">
    <location>
        <begin position="280"/>
        <end position="349"/>
    </location>
</feature>
<keyword evidence="9" id="KW-0574">Periplasm</keyword>
<comment type="caution">
    <text evidence="15">The sequence shown here is derived from an EMBL/GenBank/DDBJ whole genome shotgun (WGS) entry which is preliminary data.</text>
</comment>
<feature type="domain" description="PDZ" evidence="14">
    <location>
        <begin position="403"/>
        <end position="490"/>
    </location>
</feature>
<keyword evidence="12" id="KW-0346">Stress response</keyword>
<keyword evidence="7" id="KW-0732">Signal</keyword>
<evidence type="ECO:0000256" key="7">
    <source>
        <dbReference type="ARBA" id="ARBA00022729"/>
    </source>
</evidence>
<evidence type="ECO:0000256" key="4">
    <source>
        <dbReference type="ARBA" id="ARBA00013035"/>
    </source>
</evidence>
<evidence type="ECO:0000256" key="5">
    <source>
        <dbReference type="ARBA" id="ARBA00013958"/>
    </source>
</evidence>
<evidence type="ECO:0000256" key="3">
    <source>
        <dbReference type="ARBA" id="ARBA00010541"/>
    </source>
</evidence>
<dbReference type="InterPro" id="IPR041489">
    <property type="entry name" value="PDZ_6"/>
</dbReference>
<evidence type="ECO:0000256" key="9">
    <source>
        <dbReference type="ARBA" id="ARBA00022764"/>
    </source>
</evidence>
<organism evidence="15 16">
    <name type="scientific">Plastoroseomonas hellenica</name>
    <dbReference type="NCBI Taxonomy" id="2687306"/>
    <lineage>
        <taxon>Bacteria</taxon>
        <taxon>Pseudomonadati</taxon>
        <taxon>Pseudomonadota</taxon>
        <taxon>Alphaproteobacteria</taxon>
        <taxon>Acetobacterales</taxon>
        <taxon>Acetobacteraceae</taxon>
        <taxon>Plastoroseomonas</taxon>
    </lineage>
</organism>
<evidence type="ECO:0000313" key="16">
    <source>
        <dbReference type="Proteomes" id="UP001196870"/>
    </source>
</evidence>
<comment type="catalytic activity">
    <reaction evidence="1">
        <text>Acts on substrates that are at least partially unfolded. The cleavage site P1 residue is normally between a pair of hydrophobic residues, such as Val-|-Val.</text>
        <dbReference type="EC" id="3.4.21.107"/>
    </reaction>
</comment>
<dbReference type="PANTHER" id="PTHR22939:SF130">
    <property type="entry name" value="PERIPLASMIC SERINE ENDOPROTEASE DEGP-LIKE-RELATED"/>
    <property type="match status" value="1"/>
</dbReference>
<dbReference type="CDD" id="cd06779">
    <property type="entry name" value="cpPDZ_Deg_HtrA-like"/>
    <property type="match status" value="1"/>
</dbReference>
<evidence type="ECO:0000256" key="11">
    <source>
        <dbReference type="ARBA" id="ARBA00022825"/>
    </source>
</evidence>
<evidence type="ECO:0000256" key="1">
    <source>
        <dbReference type="ARBA" id="ARBA00001772"/>
    </source>
</evidence>
<keyword evidence="10" id="KW-0378">Hydrolase</keyword>
<gene>
    <name evidence="15" type="ORF">GXW71_20240</name>
</gene>
<sequence>MMLSPKHRRGAALGAMLLVGTALSGFAGWLAVPAFAQGQPQAQAAAPAVTAPALPLPGFADLVARVQPAVVTITATERVQADRVASPFPEGSQQDRMFRRYFGEQGGERAPARQMQALGSGFIIDAEGHIVTNNHVVDGATQVKVTLDDGRELQARVIGRDQRTDLALLKVEAGAPLPFLNLGNSDQARPGDWVVAVGNPFGLGGTVTAGIVSARGRDIHSGPYDDFLQIDAPINRGNSGGPLFGLDGSVIGVNTAIFSPSGGSIGIGFAIPSNLVRNVVAQLQQNGRVERGFLGASTQPVDAAMARALRLARPEGALVAQVEPDSPASRAGLRPGDVVTAIGETPVRSPRDLARAVGDLRTGTETTLTTRRDGQETRLQVRLAALQERQTAQAEEGGGKGQDRGRLGFVLGTVQEALQADVPLPRGTQGAVVADVRPNSPAAEAGLRPADIITAVGGQEVRSPEQAATAIRQALQTNGGAVALRLLRNGEQAFVAVQAPADAPRGGGQG</sequence>
<dbReference type="InterPro" id="IPR036034">
    <property type="entry name" value="PDZ_sf"/>
</dbReference>
<dbReference type="Pfam" id="PF13180">
    <property type="entry name" value="PDZ_2"/>
    <property type="match status" value="1"/>
</dbReference>
<keyword evidence="6" id="KW-0645">Protease</keyword>
<dbReference type="InterPro" id="IPR001478">
    <property type="entry name" value="PDZ"/>
</dbReference>
<keyword evidence="8" id="KW-0677">Repeat</keyword>
<dbReference type="PRINTS" id="PR00834">
    <property type="entry name" value="PROTEASES2C"/>
</dbReference>
<evidence type="ECO:0000256" key="8">
    <source>
        <dbReference type="ARBA" id="ARBA00022737"/>
    </source>
</evidence>
<protein>
    <recommendedName>
        <fullName evidence="5">Probable periplasmic serine endoprotease DegP-like</fullName>
        <ecNumber evidence="4">3.4.21.107</ecNumber>
    </recommendedName>
    <alternativeName>
        <fullName evidence="13">Protease Do</fullName>
    </alternativeName>
</protein>
<dbReference type="PROSITE" id="PS50106">
    <property type="entry name" value="PDZ"/>
    <property type="match status" value="2"/>
</dbReference>
<keyword evidence="11" id="KW-0720">Serine protease</keyword>
<dbReference type="Pfam" id="PF17820">
    <property type="entry name" value="PDZ_6"/>
    <property type="match status" value="1"/>
</dbReference>
<evidence type="ECO:0000256" key="10">
    <source>
        <dbReference type="ARBA" id="ARBA00022801"/>
    </source>
</evidence>
<dbReference type="PANTHER" id="PTHR22939">
    <property type="entry name" value="SERINE PROTEASE FAMILY S1C HTRA-RELATED"/>
    <property type="match status" value="1"/>
</dbReference>
<evidence type="ECO:0000259" key="14">
    <source>
        <dbReference type="PROSITE" id="PS50106"/>
    </source>
</evidence>
<dbReference type="EMBL" id="JAAGBB010000025">
    <property type="protein sequence ID" value="MBR0666700.1"/>
    <property type="molecule type" value="Genomic_DNA"/>
</dbReference>
<evidence type="ECO:0000256" key="2">
    <source>
        <dbReference type="ARBA" id="ARBA00004418"/>
    </source>
</evidence>
<dbReference type="Gene3D" id="2.40.10.120">
    <property type="match status" value="1"/>
</dbReference>
<evidence type="ECO:0000256" key="6">
    <source>
        <dbReference type="ARBA" id="ARBA00022670"/>
    </source>
</evidence>
<dbReference type="InterPro" id="IPR001940">
    <property type="entry name" value="Peptidase_S1C"/>
</dbReference>
<name>A0ABS5F2D2_9PROT</name>
<comment type="similarity">
    <text evidence="3">Belongs to the peptidase S1C family.</text>
</comment>
<dbReference type="Pfam" id="PF13365">
    <property type="entry name" value="Trypsin_2"/>
    <property type="match status" value="1"/>
</dbReference>
<keyword evidence="16" id="KW-1185">Reference proteome</keyword>
<dbReference type="RefSeq" id="WP_211854435.1">
    <property type="nucleotide sequence ID" value="NZ_JAAGBB010000025.1"/>
</dbReference>
<dbReference type="InterPro" id="IPR011782">
    <property type="entry name" value="Pept_S1C_Do"/>
</dbReference>
<dbReference type="SMART" id="SM00228">
    <property type="entry name" value="PDZ"/>
    <property type="match status" value="2"/>
</dbReference>
<accession>A0ABS5F2D2</accession>
<evidence type="ECO:0000256" key="12">
    <source>
        <dbReference type="ARBA" id="ARBA00023016"/>
    </source>
</evidence>
<dbReference type="EC" id="3.4.21.107" evidence="4"/>
<comment type="subcellular location">
    <subcellularLocation>
        <location evidence="2">Periplasm</location>
    </subcellularLocation>
</comment>
<evidence type="ECO:0000313" key="15">
    <source>
        <dbReference type="EMBL" id="MBR0666700.1"/>
    </source>
</evidence>
<dbReference type="Gene3D" id="2.30.42.10">
    <property type="match status" value="2"/>
</dbReference>
<reference evidence="16" key="1">
    <citation type="journal article" date="2021" name="Syst. Appl. Microbiol.">
        <title>Roseomonas hellenica sp. nov., isolated from roots of wild-growing Alkanna tinctoria.</title>
        <authorList>
            <person name="Rat A."/>
            <person name="Naranjo H.D."/>
            <person name="Lebbe L."/>
            <person name="Cnockaert M."/>
            <person name="Krigas N."/>
            <person name="Grigoriadou K."/>
            <person name="Maloupa E."/>
            <person name="Willems A."/>
        </authorList>
    </citation>
    <scope>NUCLEOTIDE SEQUENCE [LARGE SCALE GENOMIC DNA]</scope>
    <source>
        <strain evidence="16">LMG 31523</strain>
    </source>
</reference>
<evidence type="ECO:0000256" key="13">
    <source>
        <dbReference type="ARBA" id="ARBA00032850"/>
    </source>
</evidence>
<dbReference type="SUPFAM" id="SSF50494">
    <property type="entry name" value="Trypsin-like serine proteases"/>
    <property type="match status" value="1"/>
</dbReference>
<proteinExistence type="inferred from homology"/>